<dbReference type="InterPro" id="IPR028651">
    <property type="entry name" value="ING_fam"/>
</dbReference>
<comment type="domain">
    <text evidence="10">The PHD-type zinc finger mediates the binding to H3K4me3.</text>
</comment>
<dbReference type="RefSeq" id="XP_007763109.1">
    <property type="nucleotide sequence ID" value="XM_007764919.1"/>
</dbReference>
<sequence>MPTIKNRKRKRSIAFTSDDVDEASRADEVEVNGDEPEEEVESDAKTEEGAEGEDEQAATDDQQKEIAVWDSFKEEHHEVLEQLPLSIHRQYTLLKELDDQAQAYSRQLLSTTREYVDLRKRLALLIANTRRTDDNTHLEIPMNNESHHNTPSFEGPSPLVNGDQTDSHEGIGKDAPNGQRLENSPPMRPKPTEDPLGASSRSLLHKIANLDEESLRTADEKVNIAQTIQETVERYIRLIDQEIKEQEVSISLGMRPGTHIAPILLPDLVVPRWVRPPRAEQSPVPLLLHEDDSDAVVVDEPDDNELLKEDQQSKKSKKSKNGPFKKEESTSERSEAPPNKKKPRATIRLTIPVPPLHSQEDSDIWCYCQKPSGSGVMVACDNENCPYEWFHLDCTDLTKAPEEKDKWFCRECEPRVSRSGRIITVRTR</sequence>
<evidence type="ECO:0000256" key="8">
    <source>
        <dbReference type="PIRSR" id="PIRSR628651-51"/>
    </source>
</evidence>
<reference evidence="14" key="1">
    <citation type="journal article" date="2012" name="Science">
        <title>The Paleozoic origin of enzymatic lignin decomposition reconstructed from 31 fungal genomes.</title>
        <authorList>
            <person name="Floudas D."/>
            <person name="Binder M."/>
            <person name="Riley R."/>
            <person name="Barry K."/>
            <person name="Blanchette R.A."/>
            <person name="Henrissat B."/>
            <person name="Martinez A.T."/>
            <person name="Otillar R."/>
            <person name="Spatafora J.W."/>
            <person name="Yadav J.S."/>
            <person name="Aerts A."/>
            <person name="Benoit I."/>
            <person name="Boyd A."/>
            <person name="Carlson A."/>
            <person name="Copeland A."/>
            <person name="Coutinho P.M."/>
            <person name="de Vries R.P."/>
            <person name="Ferreira P."/>
            <person name="Findley K."/>
            <person name="Foster B."/>
            <person name="Gaskell J."/>
            <person name="Glotzer D."/>
            <person name="Gorecki P."/>
            <person name="Heitman J."/>
            <person name="Hesse C."/>
            <person name="Hori C."/>
            <person name="Igarashi K."/>
            <person name="Jurgens J.A."/>
            <person name="Kallen N."/>
            <person name="Kersten P."/>
            <person name="Kohler A."/>
            <person name="Kuees U."/>
            <person name="Kumar T.K.A."/>
            <person name="Kuo A."/>
            <person name="LaButti K."/>
            <person name="Larrondo L.F."/>
            <person name="Lindquist E."/>
            <person name="Ling A."/>
            <person name="Lombard V."/>
            <person name="Lucas S."/>
            <person name="Lundell T."/>
            <person name="Martin R."/>
            <person name="McLaughlin D.J."/>
            <person name="Morgenstern I."/>
            <person name="Morin E."/>
            <person name="Murat C."/>
            <person name="Nagy L.G."/>
            <person name="Nolan M."/>
            <person name="Ohm R.A."/>
            <person name="Patyshakuliyeva A."/>
            <person name="Rokas A."/>
            <person name="Ruiz-Duenas F.J."/>
            <person name="Sabat G."/>
            <person name="Salamov A."/>
            <person name="Samejima M."/>
            <person name="Schmutz J."/>
            <person name="Slot J.C."/>
            <person name="St John F."/>
            <person name="Stenlid J."/>
            <person name="Sun H."/>
            <person name="Sun S."/>
            <person name="Syed K."/>
            <person name="Tsang A."/>
            <person name="Wiebenga A."/>
            <person name="Young D."/>
            <person name="Pisabarro A."/>
            <person name="Eastwood D.C."/>
            <person name="Martin F."/>
            <person name="Cullen D."/>
            <person name="Grigoriev I.V."/>
            <person name="Hibbett D.S."/>
        </authorList>
    </citation>
    <scope>NUCLEOTIDE SEQUENCE [LARGE SCALE GENOMIC DNA]</scope>
    <source>
        <strain evidence="14">RWD-64-598 SS2</strain>
    </source>
</reference>
<dbReference type="PANTHER" id="PTHR10333">
    <property type="entry name" value="INHIBITOR OF GROWTH PROTEIN"/>
    <property type="match status" value="1"/>
</dbReference>
<keyword evidence="5 8" id="KW-0862">Zinc</keyword>
<dbReference type="PANTHER" id="PTHR10333:SF42">
    <property type="entry name" value="INHIBITOR OF GROWTH PROTEIN 5"/>
    <property type="match status" value="1"/>
</dbReference>
<dbReference type="Proteomes" id="UP000053558">
    <property type="component" value="Unassembled WGS sequence"/>
</dbReference>
<dbReference type="InterPro" id="IPR024610">
    <property type="entry name" value="ING_N_histone-binding"/>
</dbReference>
<evidence type="ECO:0000256" key="4">
    <source>
        <dbReference type="ARBA" id="ARBA00022771"/>
    </source>
</evidence>
<dbReference type="SUPFAM" id="SSF57903">
    <property type="entry name" value="FYVE/PHD zinc finger"/>
    <property type="match status" value="1"/>
</dbReference>
<evidence type="ECO:0000256" key="3">
    <source>
        <dbReference type="ARBA" id="ARBA00022723"/>
    </source>
</evidence>
<feature type="domain" description="PHD-type" evidence="12">
    <location>
        <begin position="363"/>
        <end position="415"/>
    </location>
</feature>
<evidence type="ECO:0000256" key="11">
    <source>
        <dbReference type="SAM" id="MobiDB-lite"/>
    </source>
</evidence>
<feature type="region of interest" description="Disordered" evidence="11">
    <location>
        <begin position="302"/>
        <end position="346"/>
    </location>
</feature>
<evidence type="ECO:0000256" key="5">
    <source>
        <dbReference type="ARBA" id="ARBA00022833"/>
    </source>
</evidence>
<feature type="compositionally biased region" description="Basic and acidic residues" evidence="11">
    <location>
        <begin position="324"/>
        <end position="335"/>
    </location>
</feature>
<feature type="binding site" evidence="8">
    <location>
        <position position="380"/>
    </location>
    <ligand>
        <name>Zn(2+)</name>
        <dbReference type="ChEBI" id="CHEBI:29105"/>
        <label>2</label>
    </ligand>
</feature>
<keyword evidence="6 10" id="KW-0156">Chromatin regulator</keyword>
<comment type="similarity">
    <text evidence="2 10">Belongs to the ING family.</text>
</comment>
<dbReference type="InterPro" id="IPR019786">
    <property type="entry name" value="Zinc_finger_PHD-type_CS"/>
</dbReference>
<evidence type="ECO:0000256" key="1">
    <source>
        <dbReference type="ARBA" id="ARBA00004123"/>
    </source>
</evidence>
<dbReference type="GO" id="GO:0005634">
    <property type="term" value="C:nucleus"/>
    <property type="evidence" value="ECO:0007669"/>
    <property type="project" value="UniProtKB-SubCell"/>
</dbReference>
<protein>
    <recommendedName>
        <fullName evidence="10">Chromatin modification-related protein</fullName>
    </recommendedName>
</protein>
<comment type="subunit">
    <text evidence="10">Component of an histone acetyltransferase complex. Interacts with H3K4me3 and to a lesser extent with H3K4me2.</text>
</comment>
<dbReference type="Gene3D" id="6.10.140.1740">
    <property type="match status" value="1"/>
</dbReference>
<feature type="binding site" evidence="8">
    <location>
        <position position="366"/>
    </location>
    <ligand>
        <name>Zn(2+)</name>
        <dbReference type="ChEBI" id="CHEBI:29105"/>
        <label>1</label>
    </ligand>
</feature>
<evidence type="ECO:0000256" key="6">
    <source>
        <dbReference type="ARBA" id="ARBA00022853"/>
    </source>
</evidence>
<feature type="region of interest" description="Disordered" evidence="11">
    <location>
        <begin position="1"/>
        <end position="63"/>
    </location>
</feature>
<dbReference type="CDD" id="cd15505">
    <property type="entry name" value="PHD_ING"/>
    <property type="match status" value="1"/>
</dbReference>
<dbReference type="Gene3D" id="3.30.40.10">
    <property type="entry name" value="Zinc/RING finger domain, C3HC4 (zinc finger)"/>
    <property type="match status" value="1"/>
</dbReference>
<evidence type="ECO:0000256" key="9">
    <source>
        <dbReference type="PROSITE-ProRule" id="PRU00146"/>
    </source>
</evidence>
<feature type="binding site" evidence="8">
    <location>
        <position position="394"/>
    </location>
    <ligand>
        <name>Zn(2+)</name>
        <dbReference type="ChEBI" id="CHEBI:29105"/>
        <label>1</label>
    </ligand>
</feature>
<dbReference type="InterPro" id="IPR013083">
    <property type="entry name" value="Znf_RING/FYVE/PHD"/>
</dbReference>
<dbReference type="GO" id="GO:0000785">
    <property type="term" value="C:chromatin"/>
    <property type="evidence" value="ECO:0007669"/>
    <property type="project" value="UniProtKB-ARBA"/>
</dbReference>
<dbReference type="SMART" id="SM00249">
    <property type="entry name" value="PHD"/>
    <property type="match status" value="1"/>
</dbReference>
<feature type="compositionally biased region" description="Basic residues" evidence="11">
    <location>
        <begin position="1"/>
        <end position="12"/>
    </location>
</feature>
<dbReference type="KEGG" id="cput:CONPUDRAFT_133721"/>
<dbReference type="GO" id="GO:0006355">
    <property type="term" value="P:regulation of DNA-templated transcription"/>
    <property type="evidence" value="ECO:0007669"/>
    <property type="project" value="TreeGrafter"/>
</dbReference>
<feature type="binding site" evidence="8">
    <location>
        <position position="368"/>
    </location>
    <ligand>
        <name>Zn(2+)</name>
        <dbReference type="ChEBI" id="CHEBI:29105"/>
        <label>1</label>
    </ligand>
</feature>
<proteinExistence type="inferred from homology"/>
<evidence type="ECO:0000256" key="2">
    <source>
        <dbReference type="ARBA" id="ARBA00010210"/>
    </source>
</evidence>
<dbReference type="OrthoDB" id="5411773at2759"/>
<keyword evidence="7 10" id="KW-0539">Nucleus</keyword>
<dbReference type="PROSITE" id="PS50016">
    <property type="entry name" value="ZF_PHD_2"/>
    <property type="match status" value="1"/>
</dbReference>
<dbReference type="EMBL" id="JH711573">
    <property type="protein sequence ID" value="EIW86223.1"/>
    <property type="molecule type" value="Genomic_DNA"/>
</dbReference>
<comment type="caution">
    <text evidence="13">The sequence shown here is derived from an EMBL/GenBank/DDBJ whole genome shotgun (WGS) entry which is preliminary data.</text>
</comment>
<dbReference type="GO" id="GO:0006325">
    <property type="term" value="P:chromatin organization"/>
    <property type="evidence" value="ECO:0007669"/>
    <property type="project" value="UniProtKB-KW"/>
</dbReference>
<name>A0A5M3N4A4_CONPW</name>
<keyword evidence="4 9" id="KW-0863">Zinc-finger</keyword>
<evidence type="ECO:0000256" key="10">
    <source>
        <dbReference type="RuleBase" id="RU361213"/>
    </source>
</evidence>
<gene>
    <name evidence="13" type="ORF">CONPUDRAFT_133721</name>
</gene>
<comment type="function">
    <text evidence="10">Component of an histone acetyltransferase complex.</text>
</comment>
<keyword evidence="14" id="KW-1185">Reference proteome</keyword>
<feature type="binding site" evidence="8">
    <location>
        <position position="385"/>
    </location>
    <ligand>
        <name>Zn(2+)</name>
        <dbReference type="ChEBI" id="CHEBI:29105"/>
        <label>2</label>
    </ligand>
</feature>
<feature type="compositionally biased region" description="Acidic residues" evidence="11">
    <location>
        <begin position="49"/>
        <end position="58"/>
    </location>
</feature>
<comment type="subcellular location">
    <subcellularLocation>
        <location evidence="1 10">Nucleus</location>
    </subcellularLocation>
</comment>
<dbReference type="InterPro" id="IPR011011">
    <property type="entry name" value="Znf_FYVE_PHD"/>
</dbReference>
<dbReference type="PROSITE" id="PS01359">
    <property type="entry name" value="ZF_PHD_1"/>
    <property type="match status" value="1"/>
</dbReference>
<feature type="binding site" evidence="8">
    <location>
        <position position="409"/>
    </location>
    <ligand>
        <name>Zn(2+)</name>
        <dbReference type="ChEBI" id="CHEBI:29105"/>
        <label>2</label>
    </ligand>
</feature>
<dbReference type="Pfam" id="PF00628">
    <property type="entry name" value="PHD"/>
    <property type="match status" value="1"/>
</dbReference>
<feature type="binding site" evidence="8">
    <location>
        <position position="412"/>
    </location>
    <ligand>
        <name>Zn(2+)</name>
        <dbReference type="ChEBI" id="CHEBI:29105"/>
        <label>2</label>
    </ligand>
</feature>
<dbReference type="Pfam" id="PF12998">
    <property type="entry name" value="ING"/>
    <property type="match status" value="2"/>
</dbReference>
<dbReference type="InterPro" id="IPR001965">
    <property type="entry name" value="Znf_PHD"/>
</dbReference>
<accession>A0A5M3N4A4</accession>
<feature type="binding site" evidence="8">
    <location>
        <position position="391"/>
    </location>
    <ligand>
        <name>Zn(2+)</name>
        <dbReference type="ChEBI" id="CHEBI:29105"/>
        <label>1</label>
    </ligand>
</feature>
<dbReference type="AlphaFoldDB" id="A0A5M3N4A4"/>
<evidence type="ECO:0000313" key="13">
    <source>
        <dbReference type="EMBL" id="EIW86223.1"/>
    </source>
</evidence>
<feature type="region of interest" description="Disordered" evidence="11">
    <location>
        <begin position="136"/>
        <end position="198"/>
    </location>
</feature>
<evidence type="ECO:0000259" key="12">
    <source>
        <dbReference type="PROSITE" id="PS50016"/>
    </source>
</evidence>
<dbReference type="SMART" id="SM01408">
    <property type="entry name" value="ING"/>
    <property type="match status" value="1"/>
</dbReference>
<evidence type="ECO:0000256" key="7">
    <source>
        <dbReference type="ARBA" id="ARBA00023242"/>
    </source>
</evidence>
<dbReference type="GeneID" id="19200517"/>
<dbReference type="OMA" id="KEREVWD"/>
<organism evidence="13 14">
    <name type="scientific">Coniophora puteana (strain RWD-64-598)</name>
    <name type="common">Brown rot fungus</name>
    <dbReference type="NCBI Taxonomy" id="741705"/>
    <lineage>
        <taxon>Eukaryota</taxon>
        <taxon>Fungi</taxon>
        <taxon>Dikarya</taxon>
        <taxon>Basidiomycota</taxon>
        <taxon>Agaricomycotina</taxon>
        <taxon>Agaricomycetes</taxon>
        <taxon>Agaricomycetidae</taxon>
        <taxon>Boletales</taxon>
        <taxon>Coniophorineae</taxon>
        <taxon>Coniophoraceae</taxon>
        <taxon>Coniophora</taxon>
    </lineage>
</organism>
<dbReference type="InterPro" id="IPR019787">
    <property type="entry name" value="Znf_PHD-finger"/>
</dbReference>
<feature type="compositionally biased region" description="Acidic residues" evidence="11">
    <location>
        <begin position="29"/>
        <end position="41"/>
    </location>
</feature>
<dbReference type="GO" id="GO:0008270">
    <property type="term" value="F:zinc ion binding"/>
    <property type="evidence" value="ECO:0007669"/>
    <property type="project" value="UniProtKB-KW"/>
</dbReference>
<evidence type="ECO:0000313" key="14">
    <source>
        <dbReference type="Proteomes" id="UP000053558"/>
    </source>
</evidence>
<keyword evidence="3 8" id="KW-0479">Metal-binding</keyword>